<feature type="region of interest" description="Disordered" evidence="1">
    <location>
        <begin position="378"/>
        <end position="435"/>
    </location>
</feature>
<proteinExistence type="predicted"/>
<organism evidence="3 5">
    <name type="scientific">Cercospora beticola</name>
    <name type="common">Sugarbeet leaf spot fungus</name>
    <dbReference type="NCBI Taxonomy" id="122368"/>
    <lineage>
        <taxon>Eukaryota</taxon>
        <taxon>Fungi</taxon>
        <taxon>Dikarya</taxon>
        <taxon>Ascomycota</taxon>
        <taxon>Pezizomycotina</taxon>
        <taxon>Dothideomycetes</taxon>
        <taxon>Dothideomycetidae</taxon>
        <taxon>Mycosphaerellales</taxon>
        <taxon>Mycosphaerellaceae</taxon>
        <taxon>Cercospora</taxon>
    </lineage>
</organism>
<feature type="compositionally biased region" description="Low complexity" evidence="1">
    <location>
        <begin position="945"/>
        <end position="964"/>
    </location>
</feature>
<keyword evidence="2" id="KW-1133">Transmembrane helix</keyword>
<feature type="compositionally biased region" description="Basic and acidic residues" evidence="1">
    <location>
        <begin position="82"/>
        <end position="98"/>
    </location>
</feature>
<feature type="compositionally biased region" description="Polar residues" evidence="1">
    <location>
        <begin position="379"/>
        <end position="392"/>
    </location>
</feature>
<keyword evidence="2" id="KW-0812">Transmembrane</keyword>
<protein>
    <submittedName>
        <fullName evidence="3">Putative ubiquitination network signaling protein acrB</fullName>
    </submittedName>
</protein>
<evidence type="ECO:0000313" key="3">
    <source>
        <dbReference type="EMBL" id="PIA98023.1"/>
    </source>
</evidence>
<feature type="region of interest" description="Disordered" evidence="1">
    <location>
        <begin position="1"/>
        <end position="109"/>
    </location>
</feature>
<feature type="region of interest" description="Disordered" evidence="1">
    <location>
        <begin position="889"/>
        <end position="1027"/>
    </location>
</feature>
<dbReference type="Proteomes" id="UP001302367">
    <property type="component" value="Chromosome 2"/>
</dbReference>
<reference evidence="4 6" key="2">
    <citation type="submission" date="2023-09" db="EMBL/GenBank/DDBJ databases">
        <title>Complete-Gapless Cercospora beticola genome.</title>
        <authorList>
            <person name="Wyatt N.A."/>
            <person name="Spanner R.E."/>
            <person name="Bolton M.D."/>
        </authorList>
    </citation>
    <scope>NUCLEOTIDE SEQUENCE [LARGE SCALE GENOMIC DNA]</scope>
    <source>
        <strain evidence="4">Cb09-40</strain>
    </source>
</reference>
<dbReference type="Proteomes" id="UP000230605">
    <property type="component" value="Chromosome 2"/>
</dbReference>
<feature type="region of interest" description="Disordered" evidence="1">
    <location>
        <begin position="633"/>
        <end position="654"/>
    </location>
</feature>
<feature type="compositionally biased region" description="Polar residues" evidence="1">
    <location>
        <begin position="908"/>
        <end position="929"/>
    </location>
</feature>
<feature type="transmembrane region" description="Helical" evidence="2">
    <location>
        <begin position="238"/>
        <end position="256"/>
    </location>
</feature>
<dbReference type="EMBL" id="CP134185">
    <property type="protein sequence ID" value="WPA97893.1"/>
    <property type="molecule type" value="Genomic_DNA"/>
</dbReference>
<feature type="compositionally biased region" description="Low complexity" evidence="1">
    <location>
        <begin position="72"/>
        <end position="81"/>
    </location>
</feature>
<evidence type="ECO:0000313" key="5">
    <source>
        <dbReference type="Proteomes" id="UP000230605"/>
    </source>
</evidence>
<dbReference type="AlphaFoldDB" id="A0A2G5I0H6"/>
<reference evidence="3 5" key="1">
    <citation type="submission" date="2015-10" db="EMBL/GenBank/DDBJ databases">
        <title>The cercosporin biosynthetic gene cluster was horizontally transferred to several fungal lineages and shown to be expanded in Cercospora beticola based on microsynteny with recipient genomes.</title>
        <authorList>
            <person name="De Jonge R."/>
            <person name="Ebert M.K."/>
            <person name="Suttle J.C."/>
            <person name="Jurick Ii W.M."/>
            <person name="Secor G.A."/>
            <person name="Thomma B.P."/>
            <person name="Van De Peer Y."/>
            <person name="Bolton M.D."/>
        </authorList>
    </citation>
    <scope>NUCLEOTIDE SEQUENCE [LARGE SCALE GENOMIC DNA]</scope>
    <source>
        <strain evidence="3 5">09-40</strain>
    </source>
</reference>
<sequence>MPPKASKSRNASNRDTHDKGLAPPGKRLPRQRSTGQLNAQSNGKSTSAAPPPPLPSTGLNQGFKFPRPQDTSTAHCASAAAAKEHVAATEGTQRDRTPSDGSLDDTVPSEEMVDNAPEAVTPLLEVPHAPADKALLPRSAAAPCSVSTILHYYPLRDAISILILLLSLPPTLVLVIQALFASLTFVPPTAGISLSTLPNIKELFHSPNFGTPAMMTVLFVDFIFGLGWLTIYQPAQAIFLDMSHAVIAVSLSGAAATPDGPTYTIALSALLVCIVHVLRYKAIHLTTLDYIRSVYYSRFGGGMSYEPLYSAQHFHSSPILDRGIFFNAIRAFLGIHIVSQGITTYIRRTLANAKASEKDPLIPQITKTDTEAIAGTEATGRSSANAAETSQPLHAISATDGRPPGLPPAQRENKARESSSRKKRKQANQIRSQQPLWAAIASTKVTFVKEMEQRDAADDAREASVMTNNSSNTYINAINSTTDRIWICEVRDTEIFFAVDLTADAAAENVDDKDGSHSIPAGIDRSKPFFIRINGATWTSTRIVSSEEDNSLAGNSFVGEIFGLAPLSSYLCEVVSIAKHCTLCSVSLITQPAPSAEQAAAVPPPPQHSALRPASPITTLKQSIQSAEAKLNEIRNRSKKAKKDQRGAHADIKREIQTLKNKLTSFSDIDERQEKRLQQISQHKNQAEEATKEIREQIEELGDIPAQDVAASNAMRQRWQSALNSMNSAQAELDNAKADKDRDLNTIRSDISASETRKERLVSKMAQRAAELDRLQNKQQEQMSAKQKFEFDRLQALNERENRENQLRFLIAQMEEQIQAENSKAFSAYQESAALSNFATHPPPYSSHTPPLPVAANGPSTMGPHLFGSPFSGNMNGYGAPRGRSSSMLSQYSGFTDNGDEFHFAPTGETQVRQQPHSQTWPVQQNSTVLGAMDDRKASDGDGSGSASRSGSTSGSTSQNGSAALMDGPSILNGVLSNGSNSPRPEAKPFIPSGLHVQHKPNPGVIGPPSKKTPPQSPTEQTGSNGT</sequence>
<name>A0A2G5I0H6_CERBT</name>
<feature type="transmembrane region" description="Helical" evidence="2">
    <location>
        <begin position="213"/>
        <end position="231"/>
    </location>
</feature>
<dbReference type="OrthoDB" id="4158994at2759"/>
<evidence type="ECO:0000313" key="4">
    <source>
        <dbReference type="EMBL" id="WPA97893.1"/>
    </source>
</evidence>
<evidence type="ECO:0000313" key="6">
    <source>
        <dbReference type="Proteomes" id="UP001302367"/>
    </source>
</evidence>
<evidence type="ECO:0000256" key="2">
    <source>
        <dbReference type="SAM" id="Phobius"/>
    </source>
</evidence>
<keyword evidence="6" id="KW-1185">Reference proteome</keyword>
<feature type="transmembrane region" description="Helical" evidence="2">
    <location>
        <begin position="158"/>
        <end position="180"/>
    </location>
</feature>
<dbReference type="EMBL" id="LKMD01000102">
    <property type="protein sequence ID" value="PIA98023.1"/>
    <property type="molecule type" value="Genomic_DNA"/>
</dbReference>
<feature type="compositionally biased region" description="Polar residues" evidence="1">
    <location>
        <begin position="31"/>
        <end position="44"/>
    </location>
</feature>
<keyword evidence="2" id="KW-0472">Membrane</keyword>
<evidence type="ECO:0000256" key="1">
    <source>
        <dbReference type="SAM" id="MobiDB-lite"/>
    </source>
</evidence>
<feature type="region of interest" description="Disordered" evidence="1">
    <location>
        <begin position="840"/>
        <end position="868"/>
    </location>
</feature>
<feature type="compositionally biased region" description="Basic and acidic residues" evidence="1">
    <location>
        <begin position="411"/>
        <end position="420"/>
    </location>
</feature>
<accession>A0A2G5I0H6</accession>
<feature type="compositionally biased region" description="Basic and acidic residues" evidence="1">
    <location>
        <begin position="644"/>
        <end position="654"/>
    </location>
</feature>
<feature type="compositionally biased region" description="Pro residues" evidence="1">
    <location>
        <begin position="841"/>
        <end position="853"/>
    </location>
</feature>
<gene>
    <name evidence="3" type="ORF">CB0940_05356</name>
    <name evidence="4" type="ORF">RHO25_002504</name>
</gene>